<dbReference type="EMBL" id="SSXN01000003">
    <property type="protein sequence ID" value="TII06448.1"/>
    <property type="molecule type" value="Genomic_DNA"/>
</dbReference>
<dbReference type="AlphaFoldDB" id="A0A4T2HH40"/>
<name>A0A4T2HH40_STRSU</name>
<accession>A0A4T2HH40</accession>
<sequence>MEIKRTQFASVVRSDLECDTRTNLPINHCAEMLTQTLKSGLIYLPSIFLLYHFLSNLSEDTIFHLINLVAFLQLLKTSTPHFLRHKNLSQTSSLPSKEL</sequence>
<reference evidence="1 2" key="1">
    <citation type="submission" date="2019-04" db="EMBL/GenBank/DDBJ databases">
        <title>Genome analysis of Streptococcus suis strain WUSS330.</title>
        <authorList>
            <person name="Chen H."/>
            <person name="Gao X."/>
            <person name="Wu Z."/>
        </authorList>
    </citation>
    <scope>NUCLEOTIDE SEQUENCE [LARGE SCALE GENOMIC DNA]</scope>
    <source>
        <strain evidence="1 2">WUSS330</strain>
    </source>
</reference>
<evidence type="ECO:0000313" key="2">
    <source>
        <dbReference type="Proteomes" id="UP000305785"/>
    </source>
</evidence>
<gene>
    <name evidence="1" type="ORF">FAJ36_03880</name>
</gene>
<evidence type="ECO:0000313" key="1">
    <source>
        <dbReference type="EMBL" id="TII06448.1"/>
    </source>
</evidence>
<proteinExistence type="predicted"/>
<protein>
    <submittedName>
        <fullName evidence="1">Uncharacterized protein</fullName>
    </submittedName>
</protein>
<organism evidence="1 2">
    <name type="scientific">Streptococcus suis</name>
    <dbReference type="NCBI Taxonomy" id="1307"/>
    <lineage>
        <taxon>Bacteria</taxon>
        <taxon>Bacillati</taxon>
        <taxon>Bacillota</taxon>
        <taxon>Bacilli</taxon>
        <taxon>Lactobacillales</taxon>
        <taxon>Streptococcaceae</taxon>
        <taxon>Streptococcus</taxon>
    </lineage>
</organism>
<dbReference type="Proteomes" id="UP000305785">
    <property type="component" value="Unassembled WGS sequence"/>
</dbReference>
<comment type="caution">
    <text evidence="1">The sequence shown here is derived from an EMBL/GenBank/DDBJ whole genome shotgun (WGS) entry which is preliminary data.</text>
</comment>